<dbReference type="GO" id="GO:0005524">
    <property type="term" value="F:ATP binding"/>
    <property type="evidence" value="ECO:0007669"/>
    <property type="project" value="UniProtKB-KW"/>
</dbReference>
<feature type="domain" description="ABC transporter" evidence="4">
    <location>
        <begin position="9"/>
        <end position="258"/>
    </location>
</feature>
<dbReference type="AlphaFoldDB" id="A0A1G7QI72"/>
<dbReference type="RefSeq" id="WP_090019423.1">
    <property type="nucleotide sequence ID" value="NZ_FNCE01000004.1"/>
</dbReference>
<keyword evidence="2" id="KW-0547">Nucleotide-binding</keyword>
<evidence type="ECO:0000256" key="1">
    <source>
        <dbReference type="ARBA" id="ARBA00022448"/>
    </source>
</evidence>
<dbReference type="InterPro" id="IPR051120">
    <property type="entry name" value="ABC_AA/LPS_Transport"/>
</dbReference>
<keyword evidence="3 5" id="KW-0067">ATP-binding</keyword>
<accession>A0A1G7QI72</accession>
<dbReference type="PANTHER" id="PTHR45772">
    <property type="entry name" value="CONSERVED COMPONENT OF ABC TRANSPORTER FOR NATURAL AMINO ACIDS-RELATED"/>
    <property type="match status" value="1"/>
</dbReference>
<dbReference type="InterPro" id="IPR032823">
    <property type="entry name" value="BCA_ABC_TP_C"/>
</dbReference>
<organism evidence="5 6">
    <name type="scientific">Limimonas halophila</name>
    <dbReference type="NCBI Taxonomy" id="1082479"/>
    <lineage>
        <taxon>Bacteria</taxon>
        <taxon>Pseudomonadati</taxon>
        <taxon>Pseudomonadota</taxon>
        <taxon>Alphaproteobacteria</taxon>
        <taxon>Rhodospirillales</taxon>
        <taxon>Rhodovibrionaceae</taxon>
        <taxon>Limimonas</taxon>
    </lineage>
</organism>
<dbReference type="SMART" id="SM00382">
    <property type="entry name" value="AAA"/>
    <property type="match status" value="1"/>
</dbReference>
<evidence type="ECO:0000256" key="2">
    <source>
        <dbReference type="ARBA" id="ARBA00022741"/>
    </source>
</evidence>
<protein>
    <submittedName>
        <fullName evidence="5">Amino acid/amide ABC transporter ATP-binding protein 1, HAAT family</fullName>
    </submittedName>
</protein>
<keyword evidence="1" id="KW-0813">Transport</keyword>
<gene>
    <name evidence="5" type="ORF">SAMN05216241_10420</name>
</gene>
<evidence type="ECO:0000259" key="4">
    <source>
        <dbReference type="PROSITE" id="PS50893"/>
    </source>
</evidence>
<dbReference type="InterPro" id="IPR003439">
    <property type="entry name" value="ABC_transporter-like_ATP-bd"/>
</dbReference>
<dbReference type="Pfam" id="PF12399">
    <property type="entry name" value="BCA_ABC_TP_C"/>
    <property type="match status" value="1"/>
</dbReference>
<reference evidence="5 6" key="1">
    <citation type="submission" date="2016-10" db="EMBL/GenBank/DDBJ databases">
        <authorList>
            <person name="de Groot N.N."/>
        </authorList>
    </citation>
    <scope>NUCLEOTIDE SEQUENCE [LARGE SCALE GENOMIC DNA]</scope>
    <source>
        <strain evidence="5 6">DSM 25584</strain>
    </source>
</reference>
<dbReference type="SUPFAM" id="SSF52540">
    <property type="entry name" value="P-loop containing nucleoside triphosphate hydrolases"/>
    <property type="match status" value="1"/>
</dbReference>
<dbReference type="Pfam" id="PF00005">
    <property type="entry name" value="ABC_tran"/>
    <property type="match status" value="1"/>
</dbReference>
<dbReference type="Gene3D" id="3.40.50.300">
    <property type="entry name" value="P-loop containing nucleotide triphosphate hydrolases"/>
    <property type="match status" value="1"/>
</dbReference>
<dbReference type="Proteomes" id="UP000199415">
    <property type="component" value="Unassembled WGS sequence"/>
</dbReference>
<dbReference type="PROSITE" id="PS50893">
    <property type="entry name" value="ABC_TRANSPORTER_2"/>
    <property type="match status" value="1"/>
</dbReference>
<name>A0A1G7QI72_9PROT</name>
<dbReference type="FunFam" id="3.40.50.300:FF:000421">
    <property type="entry name" value="Branched-chain amino acid ABC transporter ATP-binding protein"/>
    <property type="match status" value="1"/>
</dbReference>
<dbReference type="OrthoDB" id="9779872at2"/>
<dbReference type="GO" id="GO:0016887">
    <property type="term" value="F:ATP hydrolysis activity"/>
    <property type="evidence" value="ECO:0007669"/>
    <property type="project" value="InterPro"/>
</dbReference>
<evidence type="ECO:0000313" key="6">
    <source>
        <dbReference type="Proteomes" id="UP000199415"/>
    </source>
</evidence>
<dbReference type="InterPro" id="IPR003593">
    <property type="entry name" value="AAA+_ATPase"/>
</dbReference>
<keyword evidence="6" id="KW-1185">Reference proteome</keyword>
<dbReference type="CDD" id="cd03219">
    <property type="entry name" value="ABC_Mj1267_LivG_branched"/>
    <property type="match status" value="1"/>
</dbReference>
<dbReference type="GO" id="GO:0005886">
    <property type="term" value="C:plasma membrane"/>
    <property type="evidence" value="ECO:0007669"/>
    <property type="project" value="TreeGrafter"/>
</dbReference>
<dbReference type="STRING" id="1082479.SAMN05216241_10420"/>
<dbReference type="InterPro" id="IPR027417">
    <property type="entry name" value="P-loop_NTPase"/>
</dbReference>
<evidence type="ECO:0000256" key="3">
    <source>
        <dbReference type="ARBA" id="ARBA00022840"/>
    </source>
</evidence>
<proteinExistence type="predicted"/>
<evidence type="ECO:0000313" key="5">
    <source>
        <dbReference type="EMBL" id="SDF98211.1"/>
    </source>
</evidence>
<sequence>MADAGAPILEVADVTLQFGGVSALSDVSLSVGEGEIFSIIGPNGAGKTSLLNCVSGRYRPQQGAIRFRGEDLTRAKPNARCARGIGRTFQNLALYNRMSVLGNILVGRHNQLRNNFITGSLYWLTGADREEIEHRRAAETIIDFLEIAHIRKATTGTLSYGLRKRVELARAMALEPALLLLDEPMAGMNQEEKEDMARFIIDLNEEWGVTIAMIEHDIGAVMDISHRVAVLDFGQRIALGTPEEVMADPRVKQAYLGEDIEAEHDHRAAS</sequence>
<dbReference type="PANTHER" id="PTHR45772:SF1">
    <property type="entry name" value="ABC TRANSPORTER ATP-BINDING PROTEIN"/>
    <property type="match status" value="1"/>
</dbReference>
<dbReference type="EMBL" id="FNCE01000004">
    <property type="protein sequence ID" value="SDF98211.1"/>
    <property type="molecule type" value="Genomic_DNA"/>
</dbReference>